<dbReference type="GO" id="GO:0030246">
    <property type="term" value="F:carbohydrate binding"/>
    <property type="evidence" value="ECO:0007669"/>
    <property type="project" value="UniProtKB-ARBA"/>
</dbReference>
<comment type="similarity">
    <text evidence="2">Belongs to the bacterial solute-binding protein 2 family.</text>
</comment>
<dbReference type="Gene3D" id="3.40.50.2300">
    <property type="match status" value="2"/>
</dbReference>
<keyword evidence="3" id="KW-0732">Signal</keyword>
<comment type="subcellular location">
    <subcellularLocation>
        <location evidence="1">Cell envelope</location>
    </subcellularLocation>
</comment>
<feature type="domain" description="Periplasmic binding protein" evidence="4">
    <location>
        <begin position="34"/>
        <end position="286"/>
    </location>
</feature>
<dbReference type="OrthoDB" id="6196975at2"/>
<evidence type="ECO:0000313" key="6">
    <source>
        <dbReference type="Proteomes" id="UP000253314"/>
    </source>
</evidence>
<dbReference type="SUPFAM" id="SSF53822">
    <property type="entry name" value="Periplasmic binding protein-like I"/>
    <property type="match status" value="1"/>
</dbReference>
<dbReference type="PANTHER" id="PTHR46847">
    <property type="entry name" value="D-ALLOSE-BINDING PERIPLASMIC PROTEIN-RELATED"/>
    <property type="match status" value="1"/>
</dbReference>
<name>A0A366XX13_9BACI</name>
<dbReference type="EMBL" id="QOCW01000002">
    <property type="protein sequence ID" value="RBW70930.1"/>
    <property type="molecule type" value="Genomic_DNA"/>
</dbReference>
<organism evidence="5 6">
    <name type="scientific">Bacillus taeanensis</name>
    <dbReference type="NCBI Taxonomy" id="273032"/>
    <lineage>
        <taxon>Bacteria</taxon>
        <taxon>Bacillati</taxon>
        <taxon>Bacillota</taxon>
        <taxon>Bacilli</taxon>
        <taxon>Bacillales</taxon>
        <taxon>Bacillaceae</taxon>
        <taxon>Bacillus</taxon>
    </lineage>
</organism>
<evidence type="ECO:0000259" key="4">
    <source>
        <dbReference type="Pfam" id="PF13407"/>
    </source>
</evidence>
<comment type="caution">
    <text evidence="5">The sequence shown here is derived from an EMBL/GenBank/DDBJ whole genome shotgun (WGS) entry which is preliminary data.</text>
</comment>
<accession>A0A366XX13</accession>
<protein>
    <submittedName>
        <fullName evidence="5">Sugar ABC transporter substrate-binding protein</fullName>
    </submittedName>
</protein>
<evidence type="ECO:0000256" key="3">
    <source>
        <dbReference type="ARBA" id="ARBA00022729"/>
    </source>
</evidence>
<evidence type="ECO:0000256" key="2">
    <source>
        <dbReference type="ARBA" id="ARBA00007639"/>
    </source>
</evidence>
<dbReference type="Pfam" id="PF13407">
    <property type="entry name" value="Peripla_BP_4"/>
    <property type="match status" value="1"/>
</dbReference>
<dbReference type="RefSeq" id="WP_113804408.1">
    <property type="nucleotide sequence ID" value="NZ_QOCW01000002.1"/>
</dbReference>
<dbReference type="CDD" id="cd01536">
    <property type="entry name" value="PBP1_ABC_sugar_binding-like"/>
    <property type="match status" value="1"/>
</dbReference>
<dbReference type="InterPro" id="IPR028082">
    <property type="entry name" value="Peripla_BP_I"/>
</dbReference>
<dbReference type="Proteomes" id="UP000253314">
    <property type="component" value="Unassembled WGS sequence"/>
</dbReference>
<gene>
    <name evidence="5" type="ORF">DS031_02735</name>
</gene>
<reference evidence="5 6" key="1">
    <citation type="submission" date="2018-07" db="EMBL/GenBank/DDBJ databases">
        <title>Lottiidibacillus patelloidae gen. nov., sp. nov., isolated from the intestinal tract of a marine limpet and the reclassification of B. taeanensis BH030017T, B. algicola KMM 3737T and B. hwajinpoensis SW-72T as genus Lottiidibacillus.</title>
        <authorList>
            <person name="Liu R."/>
            <person name="Huang Z."/>
        </authorList>
    </citation>
    <scope>NUCLEOTIDE SEQUENCE [LARGE SCALE GENOMIC DNA]</scope>
    <source>
        <strain evidence="5 6">BH030017</strain>
    </source>
</reference>
<dbReference type="AlphaFoldDB" id="A0A366XX13"/>
<sequence length="316" mass="34351">MTKRKLIFLIAVFFLCLLIGVTVQSVENKNKPKIVVVLKDGNKQYWKIVEAGANKAFADFQVNGKVVASPSDSEVIGQLKVLREILKQNPDALIAAPSHSSASIPIFNEYHKRDIPVLLIDSDADWEEKTTFIGTNNVELGEKGAALFGSMLQPGDKVAIITGPSFTPVFVERAMGAKKTLQAAGIEIVTERLGYNVLLQLNPVMDSILEKYPTINGVFASNDPMAIHALKSIEEKGLNIPVIGGDGIVSMIEKVESGIITATVAQNPYDMGYKSVEAALKVINGEVVEKRIDSGVDIITKDNAKDKLQFLESILE</sequence>
<keyword evidence="6" id="KW-1185">Reference proteome</keyword>
<evidence type="ECO:0000313" key="5">
    <source>
        <dbReference type="EMBL" id="RBW70930.1"/>
    </source>
</evidence>
<proteinExistence type="inferred from homology"/>
<evidence type="ECO:0000256" key="1">
    <source>
        <dbReference type="ARBA" id="ARBA00004196"/>
    </source>
</evidence>
<dbReference type="InterPro" id="IPR025997">
    <property type="entry name" value="SBP_2_dom"/>
</dbReference>
<dbReference type="GO" id="GO:0030313">
    <property type="term" value="C:cell envelope"/>
    <property type="evidence" value="ECO:0007669"/>
    <property type="project" value="UniProtKB-SubCell"/>
</dbReference>
<dbReference type="PANTHER" id="PTHR46847:SF1">
    <property type="entry name" value="D-ALLOSE-BINDING PERIPLASMIC PROTEIN-RELATED"/>
    <property type="match status" value="1"/>
</dbReference>